<keyword evidence="2" id="KW-1185">Reference proteome</keyword>
<evidence type="ECO:0000313" key="1">
    <source>
        <dbReference type="EMBL" id="CAK7896760.1"/>
    </source>
</evidence>
<organism evidence="1 2">
    <name type="scientific">[Candida] anglica</name>
    <dbReference type="NCBI Taxonomy" id="148631"/>
    <lineage>
        <taxon>Eukaryota</taxon>
        <taxon>Fungi</taxon>
        <taxon>Dikarya</taxon>
        <taxon>Ascomycota</taxon>
        <taxon>Saccharomycotina</taxon>
        <taxon>Pichiomycetes</taxon>
        <taxon>Debaryomycetaceae</taxon>
        <taxon>Kurtzmaniella</taxon>
    </lineage>
</organism>
<accession>A0ABP0E7J9</accession>
<protein>
    <submittedName>
        <fullName evidence="1">Uncharacterized protein</fullName>
    </submittedName>
</protein>
<sequence>MTSSKSFLYRALHLKGRGKNQIRTDVEQFRDILNNIYERNLYYTLKNLIISSKRLKERYPQDYENILSSKLQSIEKLYVLWCRLMGKDCVFDKESGDSFQTLNCNSSGGERKIATHVTDTKLNITIIDLQQIDKLITNLTNKIFFEINEEQKKNNRIQSKHNLKLKELNHVQSANNEAQLKHNKYQKIANVIQGKDLVKKLQVHQTAMRESLSIVCDTLEVLFEEYVLLYTTFQYPPGIPPPYT</sequence>
<name>A0ABP0E7J9_9ASCO</name>
<dbReference type="Proteomes" id="UP001497600">
    <property type="component" value="Chromosome B"/>
</dbReference>
<reference evidence="1 2" key="1">
    <citation type="submission" date="2024-01" db="EMBL/GenBank/DDBJ databases">
        <authorList>
            <consortium name="Genoscope - CEA"/>
            <person name="William W."/>
        </authorList>
    </citation>
    <scope>NUCLEOTIDE SEQUENCE [LARGE SCALE GENOMIC DNA]</scope>
    <source>
        <strain evidence="1 2">29B2s-10</strain>
    </source>
</reference>
<proteinExistence type="predicted"/>
<gene>
    <name evidence="1" type="ORF">CAAN4_B06656</name>
</gene>
<dbReference type="EMBL" id="OZ004254">
    <property type="protein sequence ID" value="CAK7896760.1"/>
    <property type="molecule type" value="Genomic_DNA"/>
</dbReference>
<evidence type="ECO:0000313" key="2">
    <source>
        <dbReference type="Proteomes" id="UP001497600"/>
    </source>
</evidence>